<dbReference type="AlphaFoldDB" id="A0A8H5GJU6"/>
<feature type="compositionally biased region" description="Basic and acidic residues" evidence="1">
    <location>
        <begin position="331"/>
        <end position="347"/>
    </location>
</feature>
<reference evidence="2 3" key="1">
    <citation type="journal article" date="2020" name="ISME J.">
        <title>Uncovering the hidden diversity of litter-decomposition mechanisms in mushroom-forming fungi.</title>
        <authorList>
            <person name="Floudas D."/>
            <person name="Bentzer J."/>
            <person name="Ahren D."/>
            <person name="Johansson T."/>
            <person name="Persson P."/>
            <person name="Tunlid A."/>
        </authorList>
    </citation>
    <scope>NUCLEOTIDE SEQUENCE [LARGE SCALE GENOMIC DNA]</scope>
    <source>
        <strain evidence="2 3">CBS 291.85</strain>
    </source>
</reference>
<evidence type="ECO:0000256" key="1">
    <source>
        <dbReference type="SAM" id="MobiDB-lite"/>
    </source>
</evidence>
<feature type="compositionally biased region" description="Basic and acidic residues" evidence="1">
    <location>
        <begin position="355"/>
        <end position="373"/>
    </location>
</feature>
<keyword evidence="3" id="KW-1185">Reference proteome</keyword>
<comment type="caution">
    <text evidence="2">The sequence shown here is derived from an EMBL/GenBank/DDBJ whole genome shotgun (WGS) entry which is preliminary data.</text>
</comment>
<organism evidence="2 3">
    <name type="scientific">Tetrapyrgos nigripes</name>
    <dbReference type="NCBI Taxonomy" id="182062"/>
    <lineage>
        <taxon>Eukaryota</taxon>
        <taxon>Fungi</taxon>
        <taxon>Dikarya</taxon>
        <taxon>Basidiomycota</taxon>
        <taxon>Agaricomycotina</taxon>
        <taxon>Agaricomycetes</taxon>
        <taxon>Agaricomycetidae</taxon>
        <taxon>Agaricales</taxon>
        <taxon>Marasmiineae</taxon>
        <taxon>Marasmiaceae</taxon>
        <taxon>Tetrapyrgos</taxon>
    </lineage>
</organism>
<gene>
    <name evidence="2" type="ORF">D9758_005809</name>
</gene>
<sequence length="587" mass="66727">MSPGDHQLSNLEKVNLTLSKLPRPTTRPNEYANFLNAPLLTSFEMSAVQPVNLLDYIRIPYERLTRLVLDNIFSTDPVLPNAILANSPNLKFVCLDLGEDDSLNETDYPIQRSRRLPAECPNLEDLEIRGSGMFGSGFILEGLTAPRLRTLKAKDYHGKSPSLAQFDVILEGFQRRSEAPLRLVHLCGIDNMNHIGLVPFLKLVGKSLRELLIVCSWDLDLAGLLQSMTYPWWDDQDFIEDGSDQEGDTDGEDNDDDGENENQRRVEENNERTRGDEVHEREDGEVDIQRKIDSDEKGEGEQASLPRALPDPRVDGEGRVDEDVVDNDVEQQTHSEENDKKTRSDKVSEEDERAEDGRVGDIKGVEESDELVRNAEVIQEEDACEREGGSAEPPRHDEQTHGEQANLPQAPPDSATRTSTTADGADGEGQKAEEVPEEDKYEAKFQNAEAIQLVPHLARLGIADVFESSEEADLICDVAESRGNYWPPSMSEWAQNQGKEGRKPSREEQLFKWSMRHRLRELKVLFFEETGYISARREKKIQTRNRDWELIRTQDLDEDKFDFETPEEELSVLDWDEHLKRVEADFA</sequence>
<feature type="compositionally biased region" description="Basic and acidic residues" evidence="1">
    <location>
        <begin position="310"/>
        <end position="322"/>
    </location>
</feature>
<feature type="region of interest" description="Disordered" evidence="1">
    <location>
        <begin position="236"/>
        <end position="443"/>
    </location>
</feature>
<accession>A0A8H5GJU6</accession>
<evidence type="ECO:0000313" key="2">
    <source>
        <dbReference type="EMBL" id="KAF5366272.1"/>
    </source>
</evidence>
<name>A0A8H5GJU6_9AGAR</name>
<feature type="compositionally biased region" description="Basic and acidic residues" evidence="1">
    <location>
        <begin position="385"/>
        <end position="401"/>
    </location>
</feature>
<feature type="compositionally biased region" description="Basic and acidic residues" evidence="1">
    <location>
        <begin position="261"/>
        <end position="300"/>
    </location>
</feature>
<proteinExistence type="predicted"/>
<dbReference type="EMBL" id="JAACJM010000024">
    <property type="protein sequence ID" value="KAF5366272.1"/>
    <property type="molecule type" value="Genomic_DNA"/>
</dbReference>
<dbReference type="Proteomes" id="UP000559256">
    <property type="component" value="Unassembled WGS sequence"/>
</dbReference>
<dbReference type="InterPro" id="IPR032675">
    <property type="entry name" value="LRR_dom_sf"/>
</dbReference>
<evidence type="ECO:0000313" key="3">
    <source>
        <dbReference type="Proteomes" id="UP000559256"/>
    </source>
</evidence>
<dbReference type="Gene3D" id="3.80.10.10">
    <property type="entry name" value="Ribonuclease Inhibitor"/>
    <property type="match status" value="1"/>
</dbReference>
<feature type="compositionally biased region" description="Acidic residues" evidence="1">
    <location>
        <begin position="236"/>
        <end position="260"/>
    </location>
</feature>
<protein>
    <submittedName>
        <fullName evidence="2">Uncharacterized protein</fullName>
    </submittedName>
</protein>